<feature type="compositionally biased region" description="Polar residues" evidence="1">
    <location>
        <begin position="39"/>
        <end position="76"/>
    </location>
</feature>
<evidence type="ECO:0000313" key="3">
    <source>
        <dbReference type="EMBL" id="GCL40993.1"/>
    </source>
</evidence>
<protein>
    <submittedName>
        <fullName evidence="3">Uncharacterized protein</fullName>
    </submittedName>
</protein>
<proteinExistence type="predicted"/>
<sequence length="206" mass="22867">MKDSMYQYRNLMIVFLALGLIGMIAAWLNVSISFESTNPETVSKVTRNTPSGVTNTEINGEETNSNSTPIQPVESSSQKRESTVLSNQVNSDTKTKVPGLLRVSNKTTQPVRLVLLARQLSQKSANINKIKSTPPAHWDFAPEEGSETGLVVSLPQANLRLEKGDILAAFAQDGSRHYWGPYVVGETSSPQWQPQRQEWQLVLQNR</sequence>
<feature type="compositionally biased region" description="Polar residues" evidence="1">
    <location>
        <begin position="83"/>
        <end position="92"/>
    </location>
</feature>
<dbReference type="EMBL" id="BJCF01000004">
    <property type="protein sequence ID" value="GCL40993.1"/>
    <property type="molecule type" value="Genomic_DNA"/>
</dbReference>
<evidence type="ECO:0000256" key="1">
    <source>
        <dbReference type="SAM" id="MobiDB-lite"/>
    </source>
</evidence>
<evidence type="ECO:0000256" key="2">
    <source>
        <dbReference type="SAM" id="Phobius"/>
    </source>
</evidence>
<dbReference type="AlphaFoldDB" id="A0A480AB84"/>
<feature type="transmembrane region" description="Helical" evidence="2">
    <location>
        <begin position="12"/>
        <end position="30"/>
    </location>
</feature>
<gene>
    <name evidence="3" type="ORF">NIES80_06840</name>
</gene>
<organism evidence="3 4">
    <name type="scientific">Dolichospermum planctonicum</name>
    <dbReference type="NCBI Taxonomy" id="136072"/>
    <lineage>
        <taxon>Bacteria</taxon>
        <taxon>Bacillati</taxon>
        <taxon>Cyanobacteriota</taxon>
        <taxon>Cyanophyceae</taxon>
        <taxon>Nostocales</taxon>
        <taxon>Aphanizomenonaceae</taxon>
        <taxon>Dolichospermum</taxon>
    </lineage>
</organism>
<keyword evidence="2" id="KW-0812">Transmembrane</keyword>
<evidence type="ECO:0000313" key="4">
    <source>
        <dbReference type="Proteomes" id="UP000299367"/>
    </source>
</evidence>
<accession>A0A480AB84</accession>
<name>A0A480AB84_9CYAN</name>
<feature type="region of interest" description="Disordered" evidence="1">
    <location>
        <begin position="39"/>
        <end position="92"/>
    </location>
</feature>
<dbReference type="Proteomes" id="UP000299367">
    <property type="component" value="Unassembled WGS sequence"/>
</dbReference>
<dbReference type="RefSeq" id="WP_137906765.1">
    <property type="nucleotide sequence ID" value="NZ_BJCF01000004.1"/>
</dbReference>
<comment type="caution">
    <text evidence="3">The sequence shown here is derived from an EMBL/GenBank/DDBJ whole genome shotgun (WGS) entry which is preliminary data.</text>
</comment>
<dbReference type="OrthoDB" id="511601at2"/>
<keyword evidence="2" id="KW-0472">Membrane</keyword>
<keyword evidence="2" id="KW-1133">Transmembrane helix</keyword>
<reference evidence="4" key="1">
    <citation type="submission" date="2019-02" db="EMBL/GenBank/DDBJ databases">
        <title>Draft genome sequence of Dolichospermum planctonicum NIES-80.</title>
        <authorList>
            <person name="Yamaguchi H."/>
            <person name="Suzuki S."/>
            <person name="Kawachi M."/>
        </authorList>
    </citation>
    <scope>NUCLEOTIDE SEQUENCE [LARGE SCALE GENOMIC DNA]</scope>
    <source>
        <strain evidence="4">NIES-80</strain>
    </source>
</reference>